<evidence type="ECO:0000256" key="2">
    <source>
        <dbReference type="ARBA" id="ARBA00001966"/>
    </source>
</evidence>
<keyword evidence="6" id="KW-0479">Metal-binding</keyword>
<dbReference type="InterPro" id="IPR006547">
    <property type="entry name" value="NO3_Rdtase_bsu"/>
</dbReference>
<dbReference type="PROSITE" id="PS51379">
    <property type="entry name" value="4FE4S_FER_2"/>
    <property type="match status" value="3"/>
</dbReference>
<name>A0ABY3ZDA2_STRRM</name>
<evidence type="ECO:0000256" key="11">
    <source>
        <dbReference type="SAM" id="MobiDB-lite"/>
    </source>
</evidence>
<keyword evidence="7" id="KW-0677">Repeat</keyword>
<organism evidence="13 14">
    <name type="scientific">Streptomyces rimosus subsp. rimosus</name>
    <dbReference type="NCBI Taxonomy" id="132474"/>
    <lineage>
        <taxon>Bacteria</taxon>
        <taxon>Bacillati</taxon>
        <taxon>Actinomycetota</taxon>
        <taxon>Actinomycetes</taxon>
        <taxon>Kitasatosporales</taxon>
        <taxon>Streptomycetaceae</taxon>
        <taxon>Streptomyces</taxon>
    </lineage>
</organism>
<dbReference type="EMBL" id="CP094298">
    <property type="protein sequence ID" value="UNZ07771.1"/>
    <property type="molecule type" value="Genomic_DNA"/>
</dbReference>
<evidence type="ECO:0000256" key="10">
    <source>
        <dbReference type="ARBA" id="ARBA00023014"/>
    </source>
</evidence>
<evidence type="ECO:0000256" key="4">
    <source>
        <dbReference type="ARBA" id="ARBA00022448"/>
    </source>
</evidence>
<dbReference type="Gene3D" id="1.10.3650.10">
    <property type="entry name" value="nitrate reductase domain like"/>
    <property type="match status" value="1"/>
</dbReference>
<accession>A0ABY3ZDA2</accession>
<dbReference type="InterPro" id="IPR029263">
    <property type="entry name" value="Nitr_red_bet_C"/>
</dbReference>
<reference evidence="13 14" key="1">
    <citation type="submission" date="2022-03" db="EMBL/GenBank/DDBJ databases">
        <title>Complete genome of Streptomyces rimosus ssp. rimosus R7 (=ATCC 10970).</title>
        <authorList>
            <person name="Beganovic S."/>
            <person name="Ruckert C."/>
            <person name="Busche T."/>
            <person name="Kalinowski J."/>
            <person name="Wittmann C."/>
        </authorList>
    </citation>
    <scope>NUCLEOTIDE SEQUENCE [LARGE SCALE GENOMIC DNA]</scope>
    <source>
        <strain evidence="13 14">R7</strain>
    </source>
</reference>
<dbReference type="Pfam" id="PF14711">
    <property type="entry name" value="Nitr_red_bet_C"/>
    <property type="match status" value="1"/>
</dbReference>
<dbReference type="Gene3D" id="3.30.70.20">
    <property type="match status" value="3"/>
</dbReference>
<keyword evidence="9" id="KW-0408">Iron</keyword>
<evidence type="ECO:0000256" key="1">
    <source>
        <dbReference type="ARBA" id="ARBA00001927"/>
    </source>
</evidence>
<dbReference type="Pfam" id="PF13247">
    <property type="entry name" value="Fer4_11"/>
    <property type="match status" value="1"/>
</dbReference>
<evidence type="ECO:0000259" key="12">
    <source>
        <dbReference type="PROSITE" id="PS51379"/>
    </source>
</evidence>
<keyword evidence="4" id="KW-0813">Transport</keyword>
<dbReference type="EC" id="1.7.99.4" evidence="13"/>
<dbReference type="CDD" id="cd10557">
    <property type="entry name" value="NarH_beta-like"/>
    <property type="match status" value="1"/>
</dbReference>
<keyword evidence="13" id="KW-0560">Oxidoreductase</keyword>
<feature type="compositionally biased region" description="Gly residues" evidence="11">
    <location>
        <begin position="484"/>
        <end position="495"/>
    </location>
</feature>
<comment type="cofactor">
    <cofactor evidence="1">
        <name>[3Fe-4S] cluster</name>
        <dbReference type="ChEBI" id="CHEBI:21137"/>
    </cofactor>
</comment>
<keyword evidence="8" id="KW-0249">Electron transport</keyword>
<evidence type="ECO:0000256" key="3">
    <source>
        <dbReference type="ARBA" id="ARBA00004196"/>
    </source>
</evidence>
<dbReference type="SUPFAM" id="SSF54862">
    <property type="entry name" value="4Fe-4S ferredoxins"/>
    <property type="match status" value="1"/>
</dbReference>
<dbReference type="InterPro" id="IPR017896">
    <property type="entry name" value="4Fe4S_Fe-S-bd"/>
</dbReference>
<evidence type="ECO:0000313" key="13">
    <source>
        <dbReference type="EMBL" id="UNZ07771.1"/>
    </source>
</evidence>
<comment type="subcellular location">
    <subcellularLocation>
        <location evidence="3">Cell envelope</location>
    </subcellularLocation>
</comment>
<dbReference type="PANTHER" id="PTHR43518:SF1">
    <property type="entry name" value="RESPIRATORY NITRATE REDUCTASE 1 BETA CHAIN"/>
    <property type="match status" value="1"/>
</dbReference>
<feature type="domain" description="4Fe-4S ferredoxin-type" evidence="12">
    <location>
        <begin position="173"/>
        <end position="204"/>
    </location>
</feature>
<protein>
    <submittedName>
        <fullName evidence="13">Respiratory nitrate reductase 2 beta chain</fullName>
        <ecNumber evidence="13">1.7.99.4</ecNumber>
    </submittedName>
</protein>
<sequence>MKVMAQMAMVMNLDKCIGCHTCSVTCKQAWTNRTGVEYVWFNNVETRPGQGYPRRYEDQETWRGGWQLNRRGRLTLKAGGRFRKLVTIFSNPKLPSLDAYYQPWTYDYETLTNAPLQEHTPVARPKSLITGEDMKITWSANWDDDLGGARATSEQDVLLDEVSEKIKFQFEQTFMFYLPRICEHCLNPSCAASCPSGAIYKRTEDGIVLVDQDRCRGWRMCVTGCPYKKVYFNHRTGKAEKCTFCFPRVEVGLPTVCAETCVGRLRYIGLVLYDADRVLEAAATPDDKDLYEAQRRILLDPHDPAVIAAAERDGIPRDWIEAAQRSPVHSLINTYRVALPLHPEYRTMPMVWYIPPLSPVVEAVSGTGHDAEDRTTLFAAIDALRIPVEYLAELFTAGDPGPVDAVLRRLAAMRSYMRDINLGREPDAAIPEAVGMSEEEMCDMYRLLALAAYDERYVIPPAHAEQAHGLEELATDCSLDHEGGPGMGGDGGEAGTSGPFGESSGGNSPIAVENFRMLHARQTTGTLTDPADKEARVNLLNWDGKGSPQGLFPRRSRSRSGSRGSPPTEPVDGSDPNAESEPKP</sequence>
<feature type="region of interest" description="Disordered" evidence="11">
    <location>
        <begin position="538"/>
        <end position="584"/>
    </location>
</feature>
<comment type="cofactor">
    <cofactor evidence="2">
        <name>[4Fe-4S] cluster</name>
        <dbReference type="ChEBI" id="CHEBI:49883"/>
    </cofactor>
</comment>
<evidence type="ECO:0000256" key="6">
    <source>
        <dbReference type="ARBA" id="ARBA00022723"/>
    </source>
</evidence>
<dbReference type="GO" id="GO:0016491">
    <property type="term" value="F:oxidoreductase activity"/>
    <property type="evidence" value="ECO:0007669"/>
    <property type="project" value="UniProtKB-KW"/>
</dbReference>
<evidence type="ECO:0000256" key="5">
    <source>
        <dbReference type="ARBA" id="ARBA00022485"/>
    </source>
</evidence>
<feature type="domain" description="4Fe-4S ferredoxin-type" evidence="12">
    <location>
        <begin position="206"/>
        <end position="235"/>
    </location>
</feature>
<dbReference type="RefSeq" id="WP_003983821.1">
    <property type="nucleotide sequence ID" value="NZ_CP043497.1"/>
</dbReference>
<proteinExistence type="predicted"/>
<dbReference type="PANTHER" id="PTHR43518">
    <property type="entry name" value="NITRATE REDUCTASE BETA SUBUNIT"/>
    <property type="match status" value="1"/>
</dbReference>
<evidence type="ECO:0000256" key="8">
    <source>
        <dbReference type="ARBA" id="ARBA00022982"/>
    </source>
</evidence>
<dbReference type="Proteomes" id="UP000829494">
    <property type="component" value="Chromosome"/>
</dbReference>
<keyword evidence="5" id="KW-0004">4Fe-4S</keyword>
<keyword evidence="10" id="KW-0411">Iron-sulfur</keyword>
<dbReference type="GeneID" id="66853087"/>
<evidence type="ECO:0000313" key="14">
    <source>
        <dbReference type="Proteomes" id="UP000829494"/>
    </source>
</evidence>
<evidence type="ECO:0000256" key="9">
    <source>
        <dbReference type="ARBA" id="ARBA00023004"/>
    </source>
</evidence>
<evidence type="ECO:0000256" key="7">
    <source>
        <dbReference type="ARBA" id="ARBA00022737"/>
    </source>
</evidence>
<dbReference type="InterPro" id="IPR038262">
    <property type="entry name" value="Nitr_red_bet_C_sf"/>
</dbReference>
<feature type="domain" description="4Fe-4S ferredoxin-type" evidence="12">
    <location>
        <begin position="7"/>
        <end position="36"/>
    </location>
</feature>
<feature type="region of interest" description="Disordered" evidence="11">
    <location>
        <begin position="477"/>
        <end position="510"/>
    </location>
</feature>
<gene>
    <name evidence="13" type="primary">narY3</name>
    <name evidence="13" type="ORF">SRIMR7_37015</name>
</gene>
<keyword evidence="14" id="KW-1185">Reference proteome</keyword>
<dbReference type="NCBIfam" id="TIGR01660">
    <property type="entry name" value="narH"/>
    <property type="match status" value="1"/>
</dbReference>